<reference evidence="5 6" key="1">
    <citation type="submission" date="2024-01" db="EMBL/GenBank/DDBJ databases">
        <title>The genomes of 5 underutilized Papilionoideae crops provide insights into root nodulation and disease resistanc.</title>
        <authorList>
            <person name="Yuan L."/>
        </authorList>
    </citation>
    <scope>NUCLEOTIDE SEQUENCE [LARGE SCALE GENOMIC DNA]</scope>
    <source>
        <strain evidence="5">ZHUSHIDOU_FW_LH</strain>
        <tissue evidence="5">Leaf</tissue>
    </source>
</reference>
<dbReference type="GO" id="GO:0004713">
    <property type="term" value="F:protein tyrosine kinase activity"/>
    <property type="evidence" value="ECO:0007669"/>
    <property type="project" value="InterPro"/>
</dbReference>
<keyword evidence="6" id="KW-1185">Reference proteome</keyword>
<evidence type="ECO:0000256" key="3">
    <source>
        <dbReference type="ARBA" id="ARBA00023180"/>
    </source>
</evidence>
<evidence type="ECO:0000256" key="2">
    <source>
        <dbReference type="ARBA" id="ARBA00022737"/>
    </source>
</evidence>
<keyword evidence="1" id="KW-0433">Leucine-rich repeat</keyword>
<sequence>MSNINQLLSYINFVSHIGGFPRRGRSRGSRVQNYQEIKDSELDIFDNPSNVLEVDPGLEEMQGTVKRLYNQHTHNLKEFETKLETVGSIRHRNLVSLHGYVFTPDGNLLFYDYMPNGSLWDLLHGSSKVKLDWETRMRIAVGAAEGLAYLHHDCNPRIVHRDVKSSNILLDENFEAHLSDFGTAKCISATRTHTSTYVLGI</sequence>
<dbReference type="InterPro" id="IPR011009">
    <property type="entry name" value="Kinase-like_dom_sf"/>
</dbReference>
<dbReference type="PROSITE" id="PS50011">
    <property type="entry name" value="PROTEIN_KINASE_DOM"/>
    <property type="match status" value="1"/>
</dbReference>
<dbReference type="PANTHER" id="PTHR48056:SF34">
    <property type="entry name" value="LRR RECEPTOR-LIKE SERINE_THREONINE-PROTEIN KINASE ERL1"/>
    <property type="match status" value="1"/>
</dbReference>
<dbReference type="GO" id="GO:0009553">
    <property type="term" value="P:embryo sac development"/>
    <property type="evidence" value="ECO:0007669"/>
    <property type="project" value="TreeGrafter"/>
</dbReference>
<keyword evidence="2" id="KW-0677">Repeat</keyword>
<keyword evidence="3" id="KW-0325">Glycoprotein</keyword>
<dbReference type="Gene3D" id="1.10.510.10">
    <property type="entry name" value="Transferase(Phosphotransferase) domain 1"/>
    <property type="match status" value="1"/>
</dbReference>
<dbReference type="GO" id="GO:0010103">
    <property type="term" value="P:stomatal complex morphogenesis"/>
    <property type="evidence" value="ECO:0007669"/>
    <property type="project" value="TreeGrafter"/>
</dbReference>
<organism evidence="5 6">
    <name type="scientific">Crotalaria pallida</name>
    <name type="common">Smooth rattlebox</name>
    <name type="synonym">Crotalaria striata</name>
    <dbReference type="NCBI Taxonomy" id="3830"/>
    <lineage>
        <taxon>Eukaryota</taxon>
        <taxon>Viridiplantae</taxon>
        <taxon>Streptophyta</taxon>
        <taxon>Embryophyta</taxon>
        <taxon>Tracheophyta</taxon>
        <taxon>Spermatophyta</taxon>
        <taxon>Magnoliopsida</taxon>
        <taxon>eudicotyledons</taxon>
        <taxon>Gunneridae</taxon>
        <taxon>Pentapetalae</taxon>
        <taxon>rosids</taxon>
        <taxon>fabids</taxon>
        <taxon>Fabales</taxon>
        <taxon>Fabaceae</taxon>
        <taxon>Papilionoideae</taxon>
        <taxon>50 kb inversion clade</taxon>
        <taxon>genistoids sensu lato</taxon>
        <taxon>core genistoids</taxon>
        <taxon>Crotalarieae</taxon>
        <taxon>Crotalaria</taxon>
    </lineage>
</organism>
<dbReference type="Pfam" id="PF07714">
    <property type="entry name" value="PK_Tyr_Ser-Thr"/>
    <property type="match status" value="1"/>
</dbReference>
<evidence type="ECO:0000256" key="1">
    <source>
        <dbReference type="ARBA" id="ARBA00022614"/>
    </source>
</evidence>
<gene>
    <name evidence="5" type="ORF">RIF29_15208</name>
</gene>
<dbReference type="FunFam" id="1.10.510.10:FF:001424">
    <property type="entry name" value="Protein kinase superfamily protein"/>
    <property type="match status" value="1"/>
</dbReference>
<proteinExistence type="predicted"/>
<dbReference type="InterPro" id="IPR001245">
    <property type="entry name" value="Ser-Thr/Tyr_kinase_cat_dom"/>
</dbReference>
<dbReference type="PROSITE" id="PS00108">
    <property type="entry name" value="PROTEIN_KINASE_ST"/>
    <property type="match status" value="1"/>
</dbReference>
<evidence type="ECO:0000259" key="4">
    <source>
        <dbReference type="PROSITE" id="PS50011"/>
    </source>
</evidence>
<dbReference type="SMART" id="SM00219">
    <property type="entry name" value="TyrKc"/>
    <property type="match status" value="1"/>
</dbReference>
<dbReference type="GO" id="GO:0048481">
    <property type="term" value="P:plant ovule development"/>
    <property type="evidence" value="ECO:0007669"/>
    <property type="project" value="TreeGrafter"/>
</dbReference>
<evidence type="ECO:0000313" key="5">
    <source>
        <dbReference type="EMBL" id="KAK7274131.1"/>
    </source>
</evidence>
<feature type="domain" description="Protein kinase" evidence="4">
    <location>
        <begin position="17"/>
        <end position="201"/>
    </location>
</feature>
<dbReference type="InterPro" id="IPR050647">
    <property type="entry name" value="Plant_LRR-RLKs"/>
</dbReference>
<dbReference type="InterPro" id="IPR020635">
    <property type="entry name" value="Tyr_kinase_cat_dom"/>
</dbReference>
<evidence type="ECO:0000313" key="6">
    <source>
        <dbReference type="Proteomes" id="UP001372338"/>
    </source>
</evidence>
<dbReference type="EMBL" id="JAYWIO010000003">
    <property type="protein sequence ID" value="KAK7274131.1"/>
    <property type="molecule type" value="Genomic_DNA"/>
</dbReference>
<dbReference type="Gene3D" id="3.30.200.20">
    <property type="entry name" value="Phosphorylase Kinase, domain 1"/>
    <property type="match status" value="1"/>
</dbReference>
<accession>A0AAN9FF70</accession>
<comment type="caution">
    <text evidence="5">The sequence shown here is derived from an EMBL/GenBank/DDBJ whole genome shotgun (WGS) entry which is preliminary data.</text>
</comment>
<dbReference type="SUPFAM" id="SSF56112">
    <property type="entry name" value="Protein kinase-like (PK-like)"/>
    <property type="match status" value="1"/>
</dbReference>
<protein>
    <recommendedName>
        <fullName evidence="4">Protein kinase domain-containing protein</fullName>
    </recommendedName>
</protein>
<dbReference type="InterPro" id="IPR008271">
    <property type="entry name" value="Ser/Thr_kinase_AS"/>
</dbReference>
<dbReference type="Proteomes" id="UP001372338">
    <property type="component" value="Unassembled WGS sequence"/>
</dbReference>
<name>A0AAN9FF70_CROPI</name>
<dbReference type="InterPro" id="IPR000719">
    <property type="entry name" value="Prot_kinase_dom"/>
</dbReference>
<dbReference type="GO" id="GO:0033612">
    <property type="term" value="F:receptor serine/threonine kinase binding"/>
    <property type="evidence" value="ECO:0007669"/>
    <property type="project" value="TreeGrafter"/>
</dbReference>
<dbReference type="PANTHER" id="PTHR48056">
    <property type="entry name" value="LRR RECEPTOR-LIKE SERINE/THREONINE-PROTEIN KINASE-RELATED"/>
    <property type="match status" value="1"/>
</dbReference>
<dbReference type="GO" id="GO:0005524">
    <property type="term" value="F:ATP binding"/>
    <property type="evidence" value="ECO:0007669"/>
    <property type="project" value="InterPro"/>
</dbReference>
<dbReference type="AlphaFoldDB" id="A0AAN9FF70"/>